<evidence type="ECO:0000256" key="2">
    <source>
        <dbReference type="SAM" id="SignalP"/>
    </source>
</evidence>
<proteinExistence type="predicted"/>
<accession>A0ABR4JAL0</accession>
<evidence type="ECO:0000313" key="3">
    <source>
        <dbReference type="EMBL" id="KAL2837060.1"/>
    </source>
</evidence>
<gene>
    <name evidence="3" type="ORF">BJY01DRAFT_251666</name>
</gene>
<dbReference type="EMBL" id="JBFXLU010000167">
    <property type="protein sequence ID" value="KAL2837060.1"/>
    <property type="molecule type" value="Genomic_DNA"/>
</dbReference>
<reference evidence="3 4" key="1">
    <citation type="submission" date="2024-07" db="EMBL/GenBank/DDBJ databases">
        <title>Section-level genome sequencing and comparative genomics of Aspergillus sections Usti and Cavernicolus.</title>
        <authorList>
            <consortium name="Lawrence Berkeley National Laboratory"/>
            <person name="Nybo J.L."/>
            <person name="Vesth T.C."/>
            <person name="Theobald S."/>
            <person name="Frisvad J.C."/>
            <person name="Larsen T.O."/>
            <person name="Kjaerboelling I."/>
            <person name="Rothschild-Mancinelli K."/>
            <person name="Lyhne E.K."/>
            <person name="Kogle M.E."/>
            <person name="Barry K."/>
            <person name="Clum A."/>
            <person name="Na H."/>
            <person name="Ledsgaard L."/>
            <person name="Lin J."/>
            <person name="Lipzen A."/>
            <person name="Kuo A."/>
            <person name="Riley R."/>
            <person name="Mondo S."/>
            <person name="Labutti K."/>
            <person name="Haridas S."/>
            <person name="Pangalinan J."/>
            <person name="Salamov A.A."/>
            <person name="Simmons B.A."/>
            <person name="Magnuson J.K."/>
            <person name="Chen J."/>
            <person name="Drula E."/>
            <person name="Henrissat B."/>
            <person name="Wiebenga A."/>
            <person name="Lubbers R.J."/>
            <person name="Gomes A.C."/>
            <person name="Makela M.R."/>
            <person name="Stajich J."/>
            <person name="Grigoriev I.V."/>
            <person name="Mortensen U.H."/>
            <person name="De Vries R.P."/>
            <person name="Baker S.E."/>
            <person name="Andersen M.R."/>
        </authorList>
    </citation>
    <scope>NUCLEOTIDE SEQUENCE [LARGE SCALE GENOMIC DNA]</scope>
    <source>
        <strain evidence="3 4">CBS 123904</strain>
    </source>
</reference>
<evidence type="ECO:0000313" key="4">
    <source>
        <dbReference type="Proteomes" id="UP001610446"/>
    </source>
</evidence>
<name>A0ABR4JAL0_9EURO</name>
<sequence length="250" mass="28112">MGFKSSSRSIALLFSFPEIVSSCRLYAFISLLNVNVPEESASTIIYSDHESETIYETQLTILPQLNTVPGQTVPNTGHQPTTPEKYAETVKMPRRQGWKKNQTSAGEPGTVDEPIIEWTTTIPGKLGYKEGHESVCREACKLTRSTKVWLRSMAHRTTRKPGTKSGMYSNKSDSFEEDDFHITVYMGTPEEYDFEGHLVCTPSENDPRLPARLVTGKDRGSADEPWSAPLNDKFSDRRPLRHEAIDRGLL</sequence>
<dbReference type="Proteomes" id="UP001610446">
    <property type="component" value="Unassembled WGS sequence"/>
</dbReference>
<feature type="signal peptide" evidence="2">
    <location>
        <begin position="1"/>
        <end position="22"/>
    </location>
</feature>
<evidence type="ECO:0000256" key="1">
    <source>
        <dbReference type="SAM" id="MobiDB-lite"/>
    </source>
</evidence>
<comment type="caution">
    <text evidence="3">The sequence shown here is derived from an EMBL/GenBank/DDBJ whole genome shotgun (WGS) entry which is preliminary data.</text>
</comment>
<feature type="compositionally biased region" description="Basic and acidic residues" evidence="1">
    <location>
        <begin position="205"/>
        <end position="222"/>
    </location>
</feature>
<organism evidence="3 4">
    <name type="scientific">Aspergillus pseudoustus</name>
    <dbReference type="NCBI Taxonomy" id="1810923"/>
    <lineage>
        <taxon>Eukaryota</taxon>
        <taxon>Fungi</taxon>
        <taxon>Dikarya</taxon>
        <taxon>Ascomycota</taxon>
        <taxon>Pezizomycotina</taxon>
        <taxon>Eurotiomycetes</taxon>
        <taxon>Eurotiomycetidae</taxon>
        <taxon>Eurotiales</taxon>
        <taxon>Aspergillaceae</taxon>
        <taxon>Aspergillus</taxon>
        <taxon>Aspergillus subgen. Nidulantes</taxon>
    </lineage>
</organism>
<protein>
    <submittedName>
        <fullName evidence="3">Uncharacterized protein</fullName>
    </submittedName>
</protein>
<keyword evidence="2" id="KW-0732">Signal</keyword>
<keyword evidence="4" id="KW-1185">Reference proteome</keyword>
<feature type="chain" id="PRO_5045873871" evidence="2">
    <location>
        <begin position="23"/>
        <end position="250"/>
    </location>
</feature>
<feature type="region of interest" description="Disordered" evidence="1">
    <location>
        <begin position="203"/>
        <end position="234"/>
    </location>
</feature>